<dbReference type="AlphaFoldDB" id="A0A8J1Y6Y7"/>
<comment type="caution">
    <text evidence="2">The sequence shown here is derived from an EMBL/GenBank/DDBJ whole genome shotgun (WGS) entry which is preliminary data.</text>
</comment>
<protein>
    <submittedName>
        <fullName evidence="2">Uncharacterized protein</fullName>
    </submittedName>
</protein>
<feature type="region of interest" description="Disordered" evidence="1">
    <location>
        <begin position="1"/>
        <end position="54"/>
    </location>
</feature>
<accession>A0A8J1Y6Y7</accession>
<feature type="compositionally biased region" description="Low complexity" evidence="1">
    <location>
        <begin position="273"/>
        <end position="286"/>
    </location>
</feature>
<sequence>MGSACKKPQELPPINMKQNVGEEQERWIARVKISRTEDMEDDQRAQISPTKDEESVIQKWKKTLYGIKVINASQTDNDDDDDDDDNDDTFSEIDGLNNSENYNSKGIPKGVTSAWGSDPNFKLRKIEVDEGSNKVTFLGSITQNETSNCVPSRKVITQTNSKLKNKALITQSVTLVESSSIFLDRVMKQDSKNSRSESLEGTECMLPGAITASEARRSKSTTQIPIIINNPTSEHGMHVKKESLAPGTLLPRCATLIELPPVLYESLDKTEGDSTGSRSSDRTSNNPESTTYD</sequence>
<feature type="region of interest" description="Disordered" evidence="1">
    <location>
        <begin position="71"/>
        <end position="114"/>
    </location>
</feature>
<gene>
    <name evidence="2" type="ORF">OFUS_LOCUS17920</name>
</gene>
<feature type="region of interest" description="Disordered" evidence="1">
    <location>
        <begin position="267"/>
        <end position="293"/>
    </location>
</feature>
<evidence type="ECO:0000313" key="3">
    <source>
        <dbReference type="Proteomes" id="UP000749559"/>
    </source>
</evidence>
<evidence type="ECO:0000313" key="2">
    <source>
        <dbReference type="EMBL" id="CAH1793017.1"/>
    </source>
</evidence>
<reference evidence="2" key="1">
    <citation type="submission" date="2022-03" db="EMBL/GenBank/DDBJ databases">
        <authorList>
            <person name="Martin C."/>
        </authorList>
    </citation>
    <scope>NUCLEOTIDE SEQUENCE</scope>
</reference>
<evidence type="ECO:0000256" key="1">
    <source>
        <dbReference type="SAM" id="MobiDB-lite"/>
    </source>
</evidence>
<organism evidence="2 3">
    <name type="scientific">Owenia fusiformis</name>
    <name type="common">Polychaete worm</name>
    <dbReference type="NCBI Taxonomy" id="6347"/>
    <lineage>
        <taxon>Eukaryota</taxon>
        <taxon>Metazoa</taxon>
        <taxon>Spiralia</taxon>
        <taxon>Lophotrochozoa</taxon>
        <taxon>Annelida</taxon>
        <taxon>Polychaeta</taxon>
        <taxon>Sedentaria</taxon>
        <taxon>Canalipalpata</taxon>
        <taxon>Sabellida</taxon>
        <taxon>Oweniida</taxon>
        <taxon>Oweniidae</taxon>
        <taxon>Owenia</taxon>
    </lineage>
</organism>
<dbReference type="EMBL" id="CAIIXF020000008">
    <property type="protein sequence ID" value="CAH1793017.1"/>
    <property type="molecule type" value="Genomic_DNA"/>
</dbReference>
<dbReference type="Proteomes" id="UP000749559">
    <property type="component" value="Unassembled WGS sequence"/>
</dbReference>
<feature type="compositionally biased region" description="Acidic residues" evidence="1">
    <location>
        <begin position="76"/>
        <end position="91"/>
    </location>
</feature>
<name>A0A8J1Y6Y7_OWEFU</name>
<proteinExistence type="predicted"/>
<keyword evidence="3" id="KW-1185">Reference proteome</keyword>